<protein>
    <recommendedName>
        <fullName evidence="2">Lantibiotic dehydratase N-terminal domain-containing protein</fullName>
    </recommendedName>
</protein>
<organism evidence="3 4">
    <name type="scientific">Nocardia sputorum</name>
    <dbReference type="NCBI Taxonomy" id="2984338"/>
    <lineage>
        <taxon>Bacteria</taxon>
        <taxon>Bacillati</taxon>
        <taxon>Actinomycetota</taxon>
        <taxon>Actinomycetes</taxon>
        <taxon>Mycobacteriales</taxon>
        <taxon>Nocardiaceae</taxon>
        <taxon>Nocardia</taxon>
    </lineage>
</organism>
<keyword evidence="4" id="KW-1185">Reference proteome</keyword>
<feature type="domain" description="Lantibiotic dehydratase N-terminal" evidence="2">
    <location>
        <begin position="131"/>
        <end position="367"/>
    </location>
</feature>
<dbReference type="EMBL" id="AP026978">
    <property type="protein sequence ID" value="BDU00865.1"/>
    <property type="molecule type" value="Genomic_DNA"/>
</dbReference>
<proteinExistence type="predicted"/>
<evidence type="ECO:0000313" key="4">
    <source>
        <dbReference type="Proteomes" id="UP001317870"/>
    </source>
</evidence>
<feature type="coiled-coil region" evidence="1">
    <location>
        <begin position="90"/>
        <end position="124"/>
    </location>
</feature>
<feature type="domain" description="Lantibiotic dehydratase N-terminal" evidence="2">
    <location>
        <begin position="571"/>
        <end position="778"/>
    </location>
</feature>
<gene>
    <name evidence="3" type="ORF">IFM12276_38930</name>
</gene>
<dbReference type="InterPro" id="IPR006827">
    <property type="entry name" value="Lant_deHydtase_N"/>
</dbReference>
<dbReference type="Proteomes" id="UP001317870">
    <property type="component" value="Chromosome"/>
</dbReference>
<accession>A0ABN6U6V6</accession>
<name>A0ABN6U6V6_9NOCA</name>
<reference evidence="3 4" key="1">
    <citation type="submission" date="2022-11" db="EMBL/GenBank/DDBJ databases">
        <title>Genome Sequencing of Nocardia sp. ON39_IFM12276 and assembly.</title>
        <authorList>
            <person name="Shimojima M."/>
            <person name="Toyokawa M."/>
            <person name="Uesaka K."/>
        </authorList>
    </citation>
    <scope>NUCLEOTIDE SEQUENCE [LARGE SCALE GENOMIC DNA]</scope>
    <source>
        <strain evidence="3 4">IFM 12276</strain>
    </source>
</reference>
<evidence type="ECO:0000256" key="1">
    <source>
        <dbReference type="SAM" id="Coils"/>
    </source>
</evidence>
<keyword evidence="1" id="KW-0175">Coiled coil</keyword>
<dbReference type="Pfam" id="PF04738">
    <property type="entry name" value="Lant_dehydr_N"/>
    <property type="match status" value="2"/>
</dbReference>
<evidence type="ECO:0000313" key="3">
    <source>
        <dbReference type="EMBL" id="BDU00865.1"/>
    </source>
</evidence>
<sequence>MPAEALTGLRSNATYAALAQIHGLQRALTGRGVVLGDQLYEVIGVLPPSDIRRRRLIGLRRSIHNQRRLSGDEWNPELRTAIPARLVAEVELWQQTLGELHDALSKLENTVAAERERLSTVLARLAGYDCVRRGIAASSEPLAAEVELWLARGIAPKRRKLERVCKFVVRAATKTTLYSGFTIAAEVDWTGDATASPVQNLAPAFVVDLEARLIGSIAARVADHPRVRPHLTVRVNPTATRVGEHILLVTQREAVVSVRVTPLVDAVVSELGATRPARPLDAAVRDMSNHLGIDRSSAAALFGKLIDADVLILDGPAADTTVDPVTALSSWLSVHHPTWDLTAELQALARLLASPPASGDVIGHRRWSYRTAQCVEAIRNRLHLPPIEPVLTSSPVHETAVLATAVPASSAEWDEPLHDLLAVNRVVTALDPLTVTRVCVHELLCDAFGDDRSVPFVEAHLHLQQILQRGDIDSAAEADLRLMVTAPSIRSQVDLLLRPDTPWQHPRLRHMHSVRQQMLAALRAGQTPGGIELSPETVYASASQWPEEMAGSASVAYYVQPDHTGGKCRFVLNAIHPGWGRNRSRIHHLRERAGHHPRPLVSPENPDGVVFAEIEGIFGAAFNQCTPAAPYAIAYPGVTPRRSAEQCIPMSDLQIRLDARRLTLHSAALRTQVLPVHNGMMDTRLLPSAARTLCLWFGAFHSFRASVVTPFAPFGREIAPGVRRHPRVSIGSVVLCRQAWVIDTGLVPRPHRTETDAQFLLRLSGWLHELALPERFFVRAYLTTEQVFDKRRKPLYIDVRNIIAALDAFRNLPDSPQIVLEEALPDPLPLANSQLRHVMEYVIELPTAGPRP</sequence>
<evidence type="ECO:0000259" key="2">
    <source>
        <dbReference type="Pfam" id="PF04738"/>
    </source>
</evidence>